<feature type="transmembrane region" description="Helical" evidence="9">
    <location>
        <begin position="536"/>
        <end position="557"/>
    </location>
</feature>
<dbReference type="SMART" id="SM00849">
    <property type="entry name" value="Lactamase_B"/>
    <property type="match status" value="1"/>
</dbReference>
<dbReference type="Pfam" id="PF03772">
    <property type="entry name" value="Competence"/>
    <property type="match status" value="1"/>
</dbReference>
<evidence type="ECO:0000259" key="10">
    <source>
        <dbReference type="SMART" id="SM00849"/>
    </source>
</evidence>
<feature type="transmembrane region" description="Helical" evidence="9">
    <location>
        <begin position="14"/>
        <end position="31"/>
    </location>
</feature>
<proteinExistence type="predicted"/>
<evidence type="ECO:0000313" key="12">
    <source>
        <dbReference type="Proteomes" id="UP000250369"/>
    </source>
</evidence>
<dbReference type="AlphaFoldDB" id="A0A329MQN4"/>
<dbReference type="OrthoDB" id="9761531at2"/>
<dbReference type="RefSeq" id="WP_113030131.1">
    <property type="nucleotide sequence ID" value="NZ_QMFB01000003.1"/>
</dbReference>
<dbReference type="PANTHER" id="PTHR30619:SF1">
    <property type="entry name" value="RECOMBINATION PROTEIN 2"/>
    <property type="match status" value="1"/>
</dbReference>
<sequence length="850" mass="95078">MLIGSERFMLLKPIVVYCWAWVFGYAVAVRLPLESVQTVRVFIAVLVTAAVFVIFRLPWRHAAYVVPVALAAFCYYQWTEQHNVSELLSGHEAQSAAEGTAVRLNGRITSAVSVDGDKVSFVLKVSSAQFDGEQKERNINENVQVTVRLLEQDEQLIANGWQRGDEVSMSGELKLPSSARNFGGFDYRKYLHTQRIHAVVSAKGTEQIGVSERKGWDWVTLLRENDRLRNRLGNTADRLFPGEQGGYMKSLLIGLRVDMDPYEFQQFSRLGLTHLLAISGLHVAVFVSVILWIARTAGATKETGLLVALWLIPFYVLITGGSPSVIRAGIMAMLALYAARRQWLKDGLHLVCIVGLGMLIFNPYYLVDVGFQLSFLVTLGLIVAVPVVSELLPIRSSMLKSTVAVTIVSQAVSFPLSVYYFNQFSLISWIANMVLVPVVSFVVTPLGSGALLAGELSITLGKWLAWPVVWLNRINASMVDMLDRLSRFHLIWPTPSIWWIIGWYLAIWLLIAAIVRRRRSQKLIEAKLMLENSGGWLPKLAIPLYGMTAAALLVYGYSPDRWDRSGIVSFIDVGQGDAIWVRTPDDRNVLIDGGGTVWFRKQGDEWKERGNPFEVGDKLLVPLLKKRGVHQIDTLIMTHQDADHIGGLQAVLEQIPVKQIVFNGTYKRNAGTVKLLQTAMNKRIPLLAANRGDRLRLGGDTELQFLYPTDGGEEEIREQSNQNNASLVFMLSMSGFRFLMTGDMEKQEEEDLLTLMREDDSGNALQDVDVLKVAHHGSKTSTTEEWLSVWRPKLAVISVGVSNIYRHPAAEVVDRIIAQNSQLLRTDKHGEVQMIVKNDTLRVLTKLNGN</sequence>
<evidence type="ECO:0000256" key="7">
    <source>
        <dbReference type="ARBA" id="ARBA00034301"/>
    </source>
</evidence>
<dbReference type="Proteomes" id="UP000250369">
    <property type="component" value="Unassembled WGS sequence"/>
</dbReference>
<dbReference type="CDD" id="cd07731">
    <property type="entry name" value="ComA-like_MBL-fold"/>
    <property type="match status" value="1"/>
</dbReference>
<evidence type="ECO:0000256" key="2">
    <source>
        <dbReference type="ARBA" id="ARBA00022475"/>
    </source>
</evidence>
<dbReference type="InterPro" id="IPR001279">
    <property type="entry name" value="Metallo-B-lactamas"/>
</dbReference>
<dbReference type="Pfam" id="PF13567">
    <property type="entry name" value="DUF4131"/>
    <property type="match status" value="1"/>
</dbReference>
<dbReference type="GO" id="GO:0005886">
    <property type="term" value="C:plasma membrane"/>
    <property type="evidence" value="ECO:0007669"/>
    <property type="project" value="UniProtKB-SubCell"/>
</dbReference>
<feature type="transmembrane region" description="Helical" evidence="9">
    <location>
        <begin position="373"/>
        <end position="394"/>
    </location>
</feature>
<dbReference type="NCBIfam" id="TIGR00361">
    <property type="entry name" value="ComEC_Rec2"/>
    <property type="match status" value="1"/>
</dbReference>
<dbReference type="Gene3D" id="3.60.15.10">
    <property type="entry name" value="Ribonuclease Z/Hydroxyacylglutathione hydrolase-like"/>
    <property type="match status" value="1"/>
</dbReference>
<organism evidence="11 12">
    <name type="scientific">Paenibacillus contaminans</name>
    <dbReference type="NCBI Taxonomy" id="450362"/>
    <lineage>
        <taxon>Bacteria</taxon>
        <taxon>Bacillati</taxon>
        <taxon>Bacillota</taxon>
        <taxon>Bacilli</taxon>
        <taxon>Bacillales</taxon>
        <taxon>Paenibacillaceae</taxon>
        <taxon>Paenibacillus</taxon>
    </lineage>
</organism>
<evidence type="ECO:0000256" key="5">
    <source>
        <dbReference type="ARBA" id="ARBA00023136"/>
    </source>
</evidence>
<evidence type="ECO:0000256" key="9">
    <source>
        <dbReference type="SAM" id="Phobius"/>
    </source>
</evidence>
<gene>
    <name evidence="11" type="ORF">DQG23_07110</name>
</gene>
<feature type="transmembrane region" description="Helical" evidence="9">
    <location>
        <begin position="401"/>
        <end position="421"/>
    </location>
</feature>
<feature type="transmembrane region" description="Helical" evidence="9">
    <location>
        <begin position="496"/>
        <end position="515"/>
    </location>
</feature>
<comment type="catalytic activity">
    <reaction evidence="6">
        <text>3',5'-cyclic CMP + H2O = CMP + H(+)</text>
        <dbReference type="Rhea" id="RHEA:72675"/>
        <dbReference type="ChEBI" id="CHEBI:15377"/>
        <dbReference type="ChEBI" id="CHEBI:15378"/>
        <dbReference type="ChEBI" id="CHEBI:58003"/>
        <dbReference type="ChEBI" id="CHEBI:60377"/>
    </reaction>
    <physiologicalReaction direction="left-to-right" evidence="6">
        <dbReference type="Rhea" id="RHEA:72676"/>
    </physiologicalReaction>
</comment>
<comment type="subcellular location">
    <subcellularLocation>
        <location evidence="1">Cell membrane</location>
        <topology evidence="1">Multi-pass membrane protein</topology>
    </subcellularLocation>
</comment>
<feature type="transmembrane region" description="Helical" evidence="9">
    <location>
        <begin position="427"/>
        <end position="453"/>
    </location>
</feature>
<dbReference type="GO" id="GO:0030420">
    <property type="term" value="P:establishment of competence for transformation"/>
    <property type="evidence" value="ECO:0007669"/>
    <property type="project" value="InterPro"/>
</dbReference>
<comment type="catalytic activity">
    <reaction evidence="8">
        <text>3',5'-cyclic UMP + H2O = UMP + H(+)</text>
        <dbReference type="Rhea" id="RHEA:70575"/>
        <dbReference type="ChEBI" id="CHEBI:15377"/>
        <dbReference type="ChEBI" id="CHEBI:15378"/>
        <dbReference type="ChEBI" id="CHEBI:57865"/>
        <dbReference type="ChEBI" id="CHEBI:184387"/>
    </reaction>
    <physiologicalReaction direction="left-to-right" evidence="8">
        <dbReference type="Rhea" id="RHEA:70576"/>
    </physiologicalReaction>
</comment>
<evidence type="ECO:0000256" key="4">
    <source>
        <dbReference type="ARBA" id="ARBA00022989"/>
    </source>
</evidence>
<dbReference type="InterPro" id="IPR052159">
    <property type="entry name" value="Competence_DNA_uptake"/>
</dbReference>
<dbReference type="EMBL" id="QMFB01000003">
    <property type="protein sequence ID" value="RAV21820.1"/>
    <property type="molecule type" value="Genomic_DNA"/>
</dbReference>
<feature type="transmembrane region" description="Helical" evidence="9">
    <location>
        <begin position="38"/>
        <end position="55"/>
    </location>
</feature>
<evidence type="ECO:0000256" key="3">
    <source>
        <dbReference type="ARBA" id="ARBA00022692"/>
    </source>
</evidence>
<evidence type="ECO:0000256" key="8">
    <source>
        <dbReference type="ARBA" id="ARBA00048505"/>
    </source>
</evidence>
<comment type="function">
    <text evidence="7">Counteracts the endogenous Pycsar antiviral defense system. Phosphodiesterase that enables metal-dependent hydrolysis of host cyclic nucleotide Pycsar defense signals such as cCMP and cUMP.</text>
</comment>
<dbReference type="InterPro" id="IPR025405">
    <property type="entry name" value="DUF4131"/>
</dbReference>
<keyword evidence="5 9" id="KW-0472">Membrane</keyword>
<keyword evidence="2" id="KW-1003">Cell membrane</keyword>
<feature type="transmembrane region" description="Helical" evidence="9">
    <location>
        <begin position="348"/>
        <end position="367"/>
    </location>
</feature>
<protein>
    <submittedName>
        <fullName evidence="11">DNA internalization-related competence protein ComEC/Rec2</fullName>
    </submittedName>
</protein>
<dbReference type="InterPro" id="IPR036866">
    <property type="entry name" value="RibonucZ/Hydroxyglut_hydro"/>
</dbReference>
<comment type="caution">
    <text evidence="11">The sequence shown here is derived from an EMBL/GenBank/DDBJ whole genome shotgun (WGS) entry which is preliminary data.</text>
</comment>
<evidence type="ECO:0000256" key="1">
    <source>
        <dbReference type="ARBA" id="ARBA00004651"/>
    </source>
</evidence>
<feature type="transmembrane region" description="Helical" evidence="9">
    <location>
        <begin position="275"/>
        <end position="294"/>
    </location>
</feature>
<feature type="transmembrane region" description="Helical" evidence="9">
    <location>
        <begin position="314"/>
        <end position="336"/>
    </location>
</feature>
<dbReference type="NCBIfam" id="TIGR00360">
    <property type="entry name" value="ComEC_N-term"/>
    <property type="match status" value="1"/>
</dbReference>
<dbReference type="InterPro" id="IPR004797">
    <property type="entry name" value="Competence_ComEC/Rec2"/>
</dbReference>
<dbReference type="SUPFAM" id="SSF56281">
    <property type="entry name" value="Metallo-hydrolase/oxidoreductase"/>
    <property type="match status" value="1"/>
</dbReference>
<keyword evidence="3 9" id="KW-0812">Transmembrane</keyword>
<accession>A0A329MQN4</accession>
<name>A0A329MQN4_9BACL</name>
<keyword evidence="4 9" id="KW-1133">Transmembrane helix</keyword>
<dbReference type="Pfam" id="PF00753">
    <property type="entry name" value="Lactamase_B"/>
    <property type="match status" value="1"/>
</dbReference>
<dbReference type="InterPro" id="IPR035681">
    <property type="entry name" value="ComA-like_MBL"/>
</dbReference>
<feature type="domain" description="Metallo-beta-lactamase" evidence="10">
    <location>
        <begin position="575"/>
        <end position="801"/>
    </location>
</feature>
<evidence type="ECO:0000313" key="11">
    <source>
        <dbReference type="EMBL" id="RAV21820.1"/>
    </source>
</evidence>
<reference evidence="11 12" key="1">
    <citation type="journal article" date="2009" name="Int. J. Syst. Evol. Microbiol.">
        <title>Paenibacillus contaminans sp. nov., isolated from a contaminated laboratory plate.</title>
        <authorList>
            <person name="Chou J.H."/>
            <person name="Lee J.H."/>
            <person name="Lin M.C."/>
            <person name="Chang P.S."/>
            <person name="Arun A.B."/>
            <person name="Young C.C."/>
            <person name="Chen W.M."/>
        </authorList>
    </citation>
    <scope>NUCLEOTIDE SEQUENCE [LARGE SCALE GENOMIC DNA]</scope>
    <source>
        <strain evidence="11 12">CKOBP-6</strain>
    </source>
</reference>
<dbReference type="PANTHER" id="PTHR30619">
    <property type="entry name" value="DNA INTERNALIZATION/COMPETENCE PROTEIN COMEC/REC2"/>
    <property type="match status" value="1"/>
</dbReference>
<keyword evidence="12" id="KW-1185">Reference proteome</keyword>
<dbReference type="InterPro" id="IPR004477">
    <property type="entry name" value="ComEC_N"/>
</dbReference>
<evidence type="ECO:0000256" key="6">
    <source>
        <dbReference type="ARBA" id="ARBA00034221"/>
    </source>
</evidence>